<name>A0ACB8Y518_ARCLA</name>
<keyword evidence="2" id="KW-1185">Reference proteome</keyword>
<dbReference type="EMBL" id="CM042060">
    <property type="protein sequence ID" value="KAI3679106.1"/>
    <property type="molecule type" value="Genomic_DNA"/>
</dbReference>
<proteinExistence type="predicted"/>
<evidence type="ECO:0000313" key="1">
    <source>
        <dbReference type="EMBL" id="KAI3679106.1"/>
    </source>
</evidence>
<dbReference type="Proteomes" id="UP001055879">
    <property type="component" value="Linkage Group LG14"/>
</dbReference>
<reference evidence="1 2" key="2">
    <citation type="journal article" date="2022" name="Mol. Ecol. Resour.">
        <title>The genomes of chicory, endive, great burdock and yacon provide insights into Asteraceae paleo-polyploidization history and plant inulin production.</title>
        <authorList>
            <person name="Fan W."/>
            <person name="Wang S."/>
            <person name="Wang H."/>
            <person name="Wang A."/>
            <person name="Jiang F."/>
            <person name="Liu H."/>
            <person name="Zhao H."/>
            <person name="Xu D."/>
            <person name="Zhang Y."/>
        </authorList>
    </citation>
    <scope>NUCLEOTIDE SEQUENCE [LARGE SCALE GENOMIC DNA]</scope>
    <source>
        <strain evidence="2">cv. Niubang</strain>
    </source>
</reference>
<sequence length="73" mass="8468">MAHYKSKLFFFVYFLVLLRMNDNVHFDRVSAYEVLSDSEKRSINNRYGEEGLKQYVVAGGRGGGMDIHDIFKS</sequence>
<evidence type="ECO:0000313" key="2">
    <source>
        <dbReference type="Proteomes" id="UP001055879"/>
    </source>
</evidence>
<gene>
    <name evidence="1" type="ORF">L6452_38415</name>
</gene>
<comment type="caution">
    <text evidence="1">The sequence shown here is derived from an EMBL/GenBank/DDBJ whole genome shotgun (WGS) entry which is preliminary data.</text>
</comment>
<protein>
    <submittedName>
        <fullName evidence="1">Uncharacterized protein</fullName>
    </submittedName>
</protein>
<accession>A0ACB8Y518</accession>
<reference evidence="2" key="1">
    <citation type="journal article" date="2022" name="Mol. Ecol. Resour.">
        <title>The genomes of chicory, endive, great burdock and yacon provide insights into Asteraceae palaeo-polyploidization history and plant inulin production.</title>
        <authorList>
            <person name="Fan W."/>
            <person name="Wang S."/>
            <person name="Wang H."/>
            <person name="Wang A."/>
            <person name="Jiang F."/>
            <person name="Liu H."/>
            <person name="Zhao H."/>
            <person name="Xu D."/>
            <person name="Zhang Y."/>
        </authorList>
    </citation>
    <scope>NUCLEOTIDE SEQUENCE [LARGE SCALE GENOMIC DNA]</scope>
    <source>
        <strain evidence="2">cv. Niubang</strain>
    </source>
</reference>
<organism evidence="1 2">
    <name type="scientific">Arctium lappa</name>
    <name type="common">Greater burdock</name>
    <name type="synonym">Lappa major</name>
    <dbReference type="NCBI Taxonomy" id="4217"/>
    <lineage>
        <taxon>Eukaryota</taxon>
        <taxon>Viridiplantae</taxon>
        <taxon>Streptophyta</taxon>
        <taxon>Embryophyta</taxon>
        <taxon>Tracheophyta</taxon>
        <taxon>Spermatophyta</taxon>
        <taxon>Magnoliopsida</taxon>
        <taxon>eudicotyledons</taxon>
        <taxon>Gunneridae</taxon>
        <taxon>Pentapetalae</taxon>
        <taxon>asterids</taxon>
        <taxon>campanulids</taxon>
        <taxon>Asterales</taxon>
        <taxon>Asteraceae</taxon>
        <taxon>Carduoideae</taxon>
        <taxon>Cardueae</taxon>
        <taxon>Arctiinae</taxon>
        <taxon>Arctium</taxon>
    </lineage>
</organism>